<dbReference type="Proteomes" id="UP001320706">
    <property type="component" value="Unassembled WGS sequence"/>
</dbReference>
<accession>A0ACC3SN50</accession>
<organism evidence="1 2">
    <name type="scientific">Zalaria obscura</name>
    <dbReference type="NCBI Taxonomy" id="2024903"/>
    <lineage>
        <taxon>Eukaryota</taxon>
        <taxon>Fungi</taxon>
        <taxon>Dikarya</taxon>
        <taxon>Ascomycota</taxon>
        <taxon>Pezizomycotina</taxon>
        <taxon>Dothideomycetes</taxon>
        <taxon>Dothideomycetidae</taxon>
        <taxon>Dothideales</taxon>
        <taxon>Zalariaceae</taxon>
        <taxon>Zalaria</taxon>
    </lineage>
</organism>
<protein>
    <submittedName>
        <fullName evidence="1">Uncharacterized protein</fullName>
    </submittedName>
</protein>
<evidence type="ECO:0000313" key="1">
    <source>
        <dbReference type="EMBL" id="KAK8219941.1"/>
    </source>
</evidence>
<dbReference type="EMBL" id="JAMKPW020000002">
    <property type="protein sequence ID" value="KAK8219941.1"/>
    <property type="molecule type" value="Genomic_DNA"/>
</dbReference>
<name>A0ACC3SN50_9PEZI</name>
<comment type="caution">
    <text evidence="1">The sequence shown here is derived from an EMBL/GenBank/DDBJ whole genome shotgun (WGS) entry which is preliminary data.</text>
</comment>
<reference evidence="1" key="1">
    <citation type="submission" date="2024-02" db="EMBL/GenBank/DDBJ databases">
        <title>Metagenome Assembled Genome of Zalaria obscura JY119.</title>
        <authorList>
            <person name="Vighnesh L."/>
            <person name="Jagadeeshwari U."/>
            <person name="Venkata Ramana C."/>
            <person name="Sasikala C."/>
        </authorList>
    </citation>
    <scope>NUCLEOTIDE SEQUENCE</scope>
    <source>
        <strain evidence="1">JY119</strain>
    </source>
</reference>
<sequence length="163" mass="17981">MSESKDANSSWRTFAFRPSTATWQSPGQKRDMRLVKGEVVLRRVHRGCACAAHWPRAEGRCSYASSVRAVWRPNRAKFNQRTGQAAEGPTVTAPLHLRPIVSNARPNRPSAPQPSTAYCPAVEYCPSGGLIVTRLPFVVALARPLARLLRRPPSSPETNPQLV</sequence>
<evidence type="ECO:0000313" key="2">
    <source>
        <dbReference type="Proteomes" id="UP001320706"/>
    </source>
</evidence>
<proteinExistence type="predicted"/>
<keyword evidence="2" id="KW-1185">Reference proteome</keyword>
<gene>
    <name evidence="1" type="ORF">M8818_000356</name>
</gene>